<comment type="catalytic activity">
    <reaction evidence="4">
        <text>cyanurate + H2O = 1-carboxybiuret + H(+)</text>
        <dbReference type="Rhea" id="RHEA:70363"/>
        <dbReference type="ChEBI" id="CHEBI:15377"/>
        <dbReference type="ChEBI" id="CHEBI:15378"/>
        <dbReference type="ChEBI" id="CHEBI:38028"/>
        <dbReference type="ChEBI" id="CHEBI:142864"/>
        <dbReference type="EC" id="3.5.2.15"/>
    </reaction>
</comment>
<feature type="binding site" evidence="4">
    <location>
        <position position="346"/>
    </location>
    <ligand>
        <name>Mg(2+)</name>
        <dbReference type="ChEBI" id="CHEBI:18420"/>
        <note>structural</note>
    </ligand>
</feature>
<comment type="domain">
    <text evidence="4">The monomer structure is formed from three repeating units (RUs) that share the same structure as one another. The monomer, the active site and substrate all possess threefold rotational symmetry, to the extent that the active site possesses three potential Ser-Lys catalytic dyads. It is possible that any or all of the three active-site serines may act as nucleophile (albeit only one can do so per catalytic cycle).</text>
</comment>
<dbReference type="InterPro" id="IPR043006">
    <property type="entry name" value="AtzD/Barbiturase_RUB"/>
</dbReference>
<feature type="binding site" evidence="4">
    <location>
        <begin position="81"/>
        <end position="82"/>
    </location>
    <ligand>
        <name>substrate</name>
    </ligand>
</feature>
<dbReference type="InterPro" id="IPR043007">
    <property type="entry name" value="AtzD/Barbiturase_RUC"/>
</dbReference>
<evidence type="ECO:0000256" key="2">
    <source>
        <dbReference type="ARBA" id="ARBA00011881"/>
    </source>
</evidence>
<feature type="binding site" evidence="4">
    <location>
        <position position="351"/>
    </location>
    <ligand>
        <name>Mg(2+)</name>
        <dbReference type="ChEBI" id="CHEBI:18420"/>
        <note>structural</note>
    </ligand>
</feature>
<feature type="binding site" evidence="4">
    <location>
        <begin position="226"/>
        <end position="227"/>
    </location>
    <ligand>
        <name>substrate</name>
    </ligand>
</feature>
<dbReference type="Pfam" id="PF09663">
    <property type="entry name" value="Amido_AtzD_TrzD"/>
    <property type="match status" value="1"/>
</dbReference>
<feature type="binding site" evidence="4">
    <location>
        <position position="350"/>
    </location>
    <ligand>
        <name>Mg(2+)</name>
        <dbReference type="ChEBI" id="CHEBI:18420"/>
        <note>structural</note>
    </ligand>
</feature>
<comment type="activity regulation">
    <text evidence="4">Inhibited by barbituric acid.</text>
</comment>
<dbReference type="Gene3D" id="3.30.1330.160">
    <property type="entry name" value="Cyanuric acid hydrolase/Barbituras, RU C"/>
    <property type="match status" value="1"/>
</dbReference>
<name>A0ABQ4R6V8_9HYPH</name>
<keyword evidence="6" id="KW-1185">Reference proteome</keyword>
<keyword evidence="4" id="KW-0460">Magnesium</keyword>
<feature type="binding site" evidence="4">
    <location>
        <begin position="343"/>
        <end position="344"/>
    </location>
    <ligand>
        <name>substrate</name>
    </ligand>
</feature>
<dbReference type="HAMAP" id="MF_01989">
    <property type="entry name" value="Cyc_amidohydrol"/>
    <property type="match status" value="1"/>
</dbReference>
<feature type="active site" description="Nucleophile" evidence="4">
    <location>
        <position position="226"/>
    </location>
</feature>
<dbReference type="InterPro" id="IPR043008">
    <property type="entry name" value="AtzD/Barbiturase_RUA"/>
</dbReference>
<comment type="pathway">
    <text evidence="4">Xenobiotic degradation; atrazine degradation; biuret from cyanurate: step 1/1.</text>
</comment>
<proteinExistence type="inferred from homology"/>
<dbReference type="EC" id="3.5.2.15" evidence="4"/>
<dbReference type="InterPro" id="IPR014086">
    <property type="entry name" value="AtzD/Barbiturase"/>
</dbReference>
<dbReference type="RefSeq" id="WP_128560640.1">
    <property type="nucleotide sequence ID" value="NZ_BPQH01000020.1"/>
</dbReference>
<comment type="function">
    <text evidence="4">Responsible for the hydrolysis of cyanuric acid, an intermediate formed during catabolism of s-triazine based compounds in herbicides such as atrazine and polymers such as melamine. Catalyzes the hydrolytic opening of the s-triazine ring of cyanuric acid (2,4,6-trihydroxy-s-triazine) to yield carbon dioxide and carboxybiuret, which spontaneously decarboxylates to biuret.</text>
</comment>
<reference evidence="5" key="2">
    <citation type="submission" date="2021-08" db="EMBL/GenBank/DDBJ databases">
        <authorList>
            <person name="Tani A."/>
            <person name="Ola A."/>
            <person name="Ogura Y."/>
            <person name="Katsura K."/>
            <person name="Hayashi T."/>
        </authorList>
    </citation>
    <scope>NUCLEOTIDE SEQUENCE</scope>
    <source>
        <strain evidence="5">KCTC 52305</strain>
    </source>
</reference>
<accession>A0ABQ4R6V8</accession>
<gene>
    <name evidence="5" type="ORF">OPKNFCMD_5317</name>
</gene>
<dbReference type="Gene3D" id="3.30.1330.170">
    <property type="entry name" value="Cyanuric acid hydrolase/Barbiturase, RU A"/>
    <property type="match status" value="1"/>
</dbReference>
<comment type="caution">
    <text evidence="4">Lacks conserved residue(s) required for the propagation of feature annotation.</text>
</comment>
<feature type="active site" evidence="4">
    <location>
        <position position="156"/>
    </location>
</feature>
<dbReference type="Proteomes" id="UP001055167">
    <property type="component" value="Unassembled WGS sequence"/>
</dbReference>
<feature type="binding site" evidence="4">
    <location>
        <position position="354"/>
    </location>
    <ligand>
        <name>Mg(2+)</name>
        <dbReference type="ChEBI" id="CHEBI:18420"/>
        <note>structural</note>
    </ligand>
</feature>
<keyword evidence="4" id="KW-0479">Metal-binding</keyword>
<protein>
    <recommendedName>
        <fullName evidence="4">Cyanuric acid amidohydrolase</fullName>
        <shortName evidence="4">CAH</shortName>
        <ecNumber evidence="4">3.5.2.15</ecNumber>
    </recommendedName>
</protein>
<dbReference type="EMBL" id="BPQH01000020">
    <property type="protein sequence ID" value="GJD52551.1"/>
    <property type="molecule type" value="Genomic_DNA"/>
</dbReference>
<organism evidence="5 6">
    <name type="scientific">Methylobacterium crusticola</name>
    <dbReference type="NCBI Taxonomy" id="1697972"/>
    <lineage>
        <taxon>Bacteria</taxon>
        <taxon>Pseudomonadati</taxon>
        <taxon>Pseudomonadota</taxon>
        <taxon>Alphaproteobacteria</taxon>
        <taxon>Hyphomicrobiales</taxon>
        <taxon>Methylobacteriaceae</taxon>
        <taxon>Methylobacterium</taxon>
    </lineage>
</organism>
<feature type="site" description="Important for substrate specificity" evidence="4">
    <location>
        <position position="320"/>
    </location>
</feature>
<reference evidence="5" key="1">
    <citation type="journal article" date="2021" name="Front. Microbiol.">
        <title>Comprehensive Comparative Genomics and Phenotyping of Methylobacterium Species.</title>
        <authorList>
            <person name="Alessa O."/>
            <person name="Ogura Y."/>
            <person name="Fujitani Y."/>
            <person name="Takami H."/>
            <person name="Hayashi T."/>
            <person name="Sahin N."/>
            <person name="Tani A."/>
        </authorList>
    </citation>
    <scope>NUCLEOTIDE SEQUENCE</scope>
    <source>
        <strain evidence="5">KCTC 52305</strain>
    </source>
</reference>
<keyword evidence="3 4" id="KW-0378">Hydrolase</keyword>
<sequence>MPRRAEVLRLPMAAPDDVASLAAAVAAGRLDPGAVVAVFAKTEGNGCVNDFTRALGVHALRAFFAPLVPEGALARIAMVMSGGTEGGLSPHWLVLSAVEEPHGTGPALAIGQARTPVLAPEDLGRRAQVESVAAGVRAAMAQAGLRPGEVAYVQVKCPLLTSARIAEALARGREPATRDTLRSMGLSRGASALGAALALGEIAPEVVREAVADVGLAHYARRCGASAGVELADHEIVVMGMSPGWSGPLAIDHAVMRDGIDVAPVAACLARLGLTGPGGLVDEAGRRRLVAVLAKAEASGDGLVRGLRHTMLTDSDISATRHARGFVAGALGALTGRTDLFVSGGAEHQGPDGGGPVAVIAERAGDVP</sequence>
<comment type="similarity">
    <text evidence="1 4">Belongs to the cyclic amide hydrolase (CyAH) family.</text>
</comment>
<comment type="caution">
    <text evidence="5">The sequence shown here is derived from an EMBL/GenBank/DDBJ whole genome shotgun (WGS) entry which is preliminary data.</text>
</comment>
<evidence type="ECO:0000256" key="3">
    <source>
        <dbReference type="ARBA" id="ARBA00022801"/>
    </source>
</evidence>
<feature type="binding site" evidence="4">
    <location>
        <position position="349"/>
    </location>
    <ligand>
        <name>Mg(2+)</name>
        <dbReference type="ChEBI" id="CHEBI:18420"/>
        <note>structural</note>
    </ligand>
</feature>
<evidence type="ECO:0000313" key="6">
    <source>
        <dbReference type="Proteomes" id="UP001055167"/>
    </source>
</evidence>
<comment type="subunit">
    <text evidence="2 4">Homotetramer.</text>
</comment>
<feature type="binding site" evidence="4">
    <location>
        <position position="53"/>
    </location>
    <ligand>
        <name>substrate</name>
    </ligand>
</feature>
<dbReference type="Gene3D" id="3.30.1330.180">
    <property type="entry name" value="Cyanuric acid hydrolase/Barbiturase, RU B"/>
    <property type="match status" value="1"/>
</dbReference>
<dbReference type="NCBIfam" id="TIGR02714">
    <property type="entry name" value="amido_AtzD_TrzD"/>
    <property type="match status" value="1"/>
</dbReference>
<evidence type="ECO:0000256" key="1">
    <source>
        <dbReference type="ARBA" id="ARBA00010947"/>
    </source>
</evidence>
<feature type="binding site" evidence="4">
    <location>
        <position position="324"/>
    </location>
    <ligand>
        <name>substrate</name>
    </ligand>
</feature>
<feature type="region of interest" description="RU A" evidence="4">
    <location>
        <begin position="1"/>
        <end position="100"/>
    </location>
</feature>
<evidence type="ECO:0000256" key="4">
    <source>
        <dbReference type="HAMAP-Rule" id="MF_01989"/>
    </source>
</evidence>
<feature type="binding site" evidence="4">
    <location>
        <position position="297"/>
    </location>
    <ligand>
        <name>Mg(2+)</name>
        <dbReference type="ChEBI" id="CHEBI:18420"/>
        <note>structural</note>
    </ligand>
</feature>
<evidence type="ECO:0000313" key="5">
    <source>
        <dbReference type="EMBL" id="GJD52551.1"/>
    </source>
</evidence>
<feature type="region of interest" description="RU C" evidence="4">
    <location>
        <begin position="249"/>
        <end position="368"/>
    </location>
</feature>
<feature type="binding site" evidence="4">
    <location>
        <position position="188"/>
    </location>
    <ligand>
        <name>substrate</name>
    </ligand>
</feature>